<dbReference type="InterPro" id="IPR051781">
    <property type="entry name" value="Metallo-dep_Hydrolase"/>
</dbReference>
<keyword evidence="4" id="KW-1185">Reference proteome</keyword>
<evidence type="ECO:0000256" key="1">
    <source>
        <dbReference type="SAM" id="SignalP"/>
    </source>
</evidence>
<dbReference type="Pfam" id="PF01979">
    <property type="entry name" value="Amidohydro_1"/>
    <property type="match status" value="1"/>
</dbReference>
<dbReference type="GO" id="GO:0050480">
    <property type="term" value="F:imidazolonepropionase activity"/>
    <property type="evidence" value="ECO:0007669"/>
    <property type="project" value="UniProtKB-EC"/>
</dbReference>
<proteinExistence type="predicted"/>
<dbReference type="RefSeq" id="WP_207396676.1">
    <property type="nucleotide sequence ID" value="NZ_JABRWO010000006.1"/>
</dbReference>
<dbReference type="Proteomes" id="UP000551616">
    <property type="component" value="Unassembled WGS sequence"/>
</dbReference>
<gene>
    <name evidence="3" type="primary">hutI_2</name>
    <name evidence="3" type="ORF">HOV93_24080</name>
</gene>
<protein>
    <submittedName>
        <fullName evidence="3">Imidazolonepropionase</fullName>
        <ecNumber evidence="3">3.5.2.7</ecNumber>
    </submittedName>
</protein>
<dbReference type="SUPFAM" id="SSF51338">
    <property type="entry name" value="Composite domain of metallo-dependent hydrolases"/>
    <property type="match status" value="1"/>
</dbReference>
<accession>A0A7V9A7B0</accession>
<dbReference type="InterPro" id="IPR006680">
    <property type="entry name" value="Amidohydro-rel"/>
</dbReference>
<feature type="signal peptide" evidence="1">
    <location>
        <begin position="1"/>
        <end position="22"/>
    </location>
</feature>
<dbReference type="InterPro" id="IPR011059">
    <property type="entry name" value="Metal-dep_hydrolase_composite"/>
</dbReference>
<sequence length="418" mass="45469">MPFSIRLLTIIAIACVVGVAPASDQIPGAMPAGPVAIVGATIHPVSGPAIKKGVLIFEQGKITSVGEKVKIPKNAHVIKAAGKHVYPGLFEPYSRIGLTEISSVRATNDYREPGRLNPNVTAHVSVDPDGEIIPVTRSNGVLLTMTTPTGGLISGQSAVLQLDGWTSEDMTLLPRAGMIVSLDSEVERERLEAFFDEARRYRQAQQEAKSTILHDARLESMDKVVSGDQPIIISANGAKTINRAISFANEQKVKLIIFGGYDAPQCQELMKKYDIPVIISAVHRKPRQRDDPYDAAYTLAKRLQDSGIRFCISGYERSNSWNARNLPYHAATAVAFGLSKEDAIRAITLSPAEILGVAKRVGSLEKGKDATLFLCDGDPLETATQTQAAWIAGKPVDLSNKQTMLYEKYQQKYEQSKE</sequence>
<dbReference type="PANTHER" id="PTHR43135:SF3">
    <property type="entry name" value="ALPHA-D-RIBOSE 1-METHYLPHOSPHONATE 5-TRIPHOSPHATE DIPHOSPHATASE"/>
    <property type="match status" value="1"/>
</dbReference>
<dbReference type="InterPro" id="IPR032466">
    <property type="entry name" value="Metal_Hydrolase"/>
</dbReference>
<dbReference type="Gene3D" id="2.30.40.10">
    <property type="entry name" value="Urease, subunit C, domain 1"/>
    <property type="match status" value="1"/>
</dbReference>
<comment type="caution">
    <text evidence="3">The sequence shown here is derived from an EMBL/GenBank/DDBJ whole genome shotgun (WGS) entry which is preliminary data.</text>
</comment>
<dbReference type="PANTHER" id="PTHR43135">
    <property type="entry name" value="ALPHA-D-RIBOSE 1-METHYLPHOSPHONATE 5-TRIPHOSPHATE DIPHOSPHATASE"/>
    <property type="match status" value="1"/>
</dbReference>
<evidence type="ECO:0000259" key="2">
    <source>
        <dbReference type="Pfam" id="PF01979"/>
    </source>
</evidence>
<dbReference type="EC" id="3.5.2.7" evidence="3"/>
<feature type="chain" id="PRO_5030870499" evidence="1">
    <location>
        <begin position="23"/>
        <end position="418"/>
    </location>
</feature>
<reference evidence="3 4" key="1">
    <citation type="submission" date="2020-05" db="EMBL/GenBank/DDBJ databases">
        <title>Bremerella alba sp. nov., a novel planctomycete isolated from the surface of the macroalga Fucus spiralis.</title>
        <authorList>
            <person name="Godinho O."/>
            <person name="Botelho R."/>
            <person name="Albuquerque L."/>
            <person name="Wiegand S."/>
            <person name="Da Costa M.S."/>
            <person name="Lobo-Da-Cunha A."/>
            <person name="Jogler C."/>
            <person name="Lage O.M."/>
        </authorList>
    </citation>
    <scope>NUCLEOTIDE SEQUENCE [LARGE SCALE GENOMIC DNA]</scope>
    <source>
        <strain evidence="3 4">FF15</strain>
    </source>
</reference>
<keyword evidence="3" id="KW-0378">Hydrolase</keyword>
<dbReference type="Gene3D" id="3.20.20.140">
    <property type="entry name" value="Metal-dependent hydrolases"/>
    <property type="match status" value="1"/>
</dbReference>
<organism evidence="3 4">
    <name type="scientific">Bremerella alba</name>
    <dbReference type="NCBI Taxonomy" id="980252"/>
    <lineage>
        <taxon>Bacteria</taxon>
        <taxon>Pseudomonadati</taxon>
        <taxon>Planctomycetota</taxon>
        <taxon>Planctomycetia</taxon>
        <taxon>Pirellulales</taxon>
        <taxon>Pirellulaceae</taxon>
        <taxon>Bremerella</taxon>
    </lineage>
</organism>
<feature type="domain" description="Amidohydrolase-related" evidence="2">
    <location>
        <begin position="330"/>
        <end position="387"/>
    </location>
</feature>
<keyword evidence="1" id="KW-0732">Signal</keyword>
<name>A0A7V9A7B0_9BACT</name>
<dbReference type="EMBL" id="JABRWO010000006">
    <property type="protein sequence ID" value="MBA2115235.1"/>
    <property type="molecule type" value="Genomic_DNA"/>
</dbReference>
<evidence type="ECO:0000313" key="3">
    <source>
        <dbReference type="EMBL" id="MBA2115235.1"/>
    </source>
</evidence>
<dbReference type="AlphaFoldDB" id="A0A7V9A7B0"/>
<dbReference type="SUPFAM" id="SSF51556">
    <property type="entry name" value="Metallo-dependent hydrolases"/>
    <property type="match status" value="1"/>
</dbReference>
<evidence type="ECO:0000313" key="4">
    <source>
        <dbReference type="Proteomes" id="UP000551616"/>
    </source>
</evidence>